<name>A0A501XTS2_9SPHN</name>
<keyword evidence="1 4" id="KW-0378">Hydrolase</keyword>
<sequence length="312" mass="32827">MKRIILAGAALFAAPLTAQSAALTELPRLMGPRAVASLPAAAPTETIRYGEAPSQLVELFMPKPNAESPDALHPVVIMVHGGCWRKDIAGPELLRPAAGAFIDKGYAVWSIGYRRIDEEGGGYPGTYQDVAQAIDLIREHAEARKLDLNRLVFYGHSAGAHLALWAAGRGKIPAGSPLHSEKPLKPRGVVSVGGIGSLANWSAEINTLCGPDTVEKLAPKTAADGSERADDLRFADTSPDKLLPLGVPVVMLHGVYDAAAFPAIGLDFAIEARKAGDKADIWLAPVAGHFEVIAPGTRPFAQAVSAVEAFAK</sequence>
<evidence type="ECO:0000313" key="5">
    <source>
        <dbReference type="Proteomes" id="UP000319897"/>
    </source>
</evidence>
<dbReference type="Gene3D" id="3.40.50.1820">
    <property type="entry name" value="alpha/beta hydrolase"/>
    <property type="match status" value="1"/>
</dbReference>
<dbReference type="Pfam" id="PF20434">
    <property type="entry name" value="BD-FAE"/>
    <property type="match status" value="1"/>
</dbReference>
<feature type="signal peptide" evidence="2">
    <location>
        <begin position="1"/>
        <end position="20"/>
    </location>
</feature>
<protein>
    <submittedName>
        <fullName evidence="4">Alpha/beta hydrolase</fullName>
    </submittedName>
</protein>
<proteinExistence type="predicted"/>
<dbReference type="AlphaFoldDB" id="A0A501XTS2"/>
<dbReference type="PANTHER" id="PTHR48081">
    <property type="entry name" value="AB HYDROLASE SUPERFAMILY PROTEIN C4A8.06C"/>
    <property type="match status" value="1"/>
</dbReference>
<comment type="caution">
    <text evidence="4">The sequence shown here is derived from an EMBL/GenBank/DDBJ whole genome shotgun (WGS) entry which is preliminary data.</text>
</comment>
<dbReference type="PANTHER" id="PTHR48081:SF33">
    <property type="entry name" value="KYNURENINE FORMAMIDASE"/>
    <property type="match status" value="1"/>
</dbReference>
<accession>A0A501XTS2</accession>
<dbReference type="InterPro" id="IPR029058">
    <property type="entry name" value="AB_hydrolase_fold"/>
</dbReference>
<dbReference type="SUPFAM" id="SSF53474">
    <property type="entry name" value="alpha/beta-Hydrolases"/>
    <property type="match status" value="1"/>
</dbReference>
<evidence type="ECO:0000313" key="4">
    <source>
        <dbReference type="EMBL" id="TPE63976.1"/>
    </source>
</evidence>
<reference evidence="4 5" key="1">
    <citation type="submission" date="2019-06" db="EMBL/GenBank/DDBJ databases">
        <authorList>
            <person name="Lee I."/>
            <person name="Jang G.I."/>
            <person name="Hwang C.Y."/>
        </authorList>
    </citation>
    <scope>NUCLEOTIDE SEQUENCE [LARGE SCALE GENOMIC DNA]</scope>
    <source>
        <strain evidence="4 5">PAMC 28131</strain>
    </source>
</reference>
<feature type="domain" description="BD-FAE-like" evidence="3">
    <location>
        <begin position="71"/>
        <end position="203"/>
    </location>
</feature>
<organism evidence="4 5">
    <name type="scientific">Sandaracinobacter neustonicus</name>
    <dbReference type="NCBI Taxonomy" id="1715348"/>
    <lineage>
        <taxon>Bacteria</taxon>
        <taxon>Pseudomonadati</taxon>
        <taxon>Pseudomonadota</taxon>
        <taxon>Alphaproteobacteria</taxon>
        <taxon>Sphingomonadales</taxon>
        <taxon>Sphingosinicellaceae</taxon>
        <taxon>Sandaracinobacter</taxon>
    </lineage>
</organism>
<dbReference type="InterPro" id="IPR049492">
    <property type="entry name" value="BD-FAE-like_dom"/>
</dbReference>
<dbReference type="RefSeq" id="WP_140927004.1">
    <property type="nucleotide sequence ID" value="NZ_VFSU01000011.1"/>
</dbReference>
<evidence type="ECO:0000256" key="2">
    <source>
        <dbReference type="SAM" id="SignalP"/>
    </source>
</evidence>
<dbReference type="GO" id="GO:0004061">
    <property type="term" value="F:arylformamidase activity"/>
    <property type="evidence" value="ECO:0007669"/>
    <property type="project" value="TreeGrafter"/>
</dbReference>
<dbReference type="Proteomes" id="UP000319897">
    <property type="component" value="Unassembled WGS sequence"/>
</dbReference>
<dbReference type="EMBL" id="VFSU01000011">
    <property type="protein sequence ID" value="TPE63976.1"/>
    <property type="molecule type" value="Genomic_DNA"/>
</dbReference>
<dbReference type="OrthoDB" id="9771666at2"/>
<keyword evidence="5" id="KW-1185">Reference proteome</keyword>
<gene>
    <name evidence="4" type="ORF">FJQ54_03835</name>
</gene>
<dbReference type="InterPro" id="IPR050300">
    <property type="entry name" value="GDXG_lipolytic_enzyme"/>
</dbReference>
<feature type="chain" id="PRO_5021441622" evidence="2">
    <location>
        <begin position="21"/>
        <end position="312"/>
    </location>
</feature>
<evidence type="ECO:0000259" key="3">
    <source>
        <dbReference type="Pfam" id="PF20434"/>
    </source>
</evidence>
<evidence type="ECO:0000256" key="1">
    <source>
        <dbReference type="ARBA" id="ARBA00022801"/>
    </source>
</evidence>
<keyword evidence="2" id="KW-0732">Signal</keyword>